<proteinExistence type="inferred from homology"/>
<dbReference type="KEGG" id="dto:TOL2_C07890"/>
<accession>K0NJ84</accession>
<comment type="similarity">
    <text evidence="1 2">Belongs to the phD/YefM antitoxin family.</text>
</comment>
<dbReference type="SUPFAM" id="SSF143120">
    <property type="entry name" value="YefM-like"/>
    <property type="match status" value="1"/>
</dbReference>
<dbReference type="STRING" id="651182.TOL2_C07890"/>
<dbReference type="RefSeq" id="WP_014956309.1">
    <property type="nucleotide sequence ID" value="NC_018645.1"/>
</dbReference>
<name>K0NJ84_DESTT</name>
<dbReference type="Proteomes" id="UP000007347">
    <property type="component" value="Chromosome"/>
</dbReference>
<protein>
    <recommendedName>
        <fullName evidence="2">Antitoxin</fullName>
    </recommendedName>
</protein>
<evidence type="ECO:0000313" key="3">
    <source>
        <dbReference type="EMBL" id="CCK78957.1"/>
    </source>
</evidence>
<dbReference type="AlphaFoldDB" id="K0NJ84"/>
<evidence type="ECO:0000313" key="4">
    <source>
        <dbReference type="Proteomes" id="UP000007347"/>
    </source>
</evidence>
<sequence>MTETTANEFRKRLKHYVDMSILNHDILKIKRRNGENFVVIGEKDWKAIEETLYLNQFPGLVESIKDAAKEPLDEGTCLEDLDW</sequence>
<evidence type="ECO:0000256" key="2">
    <source>
        <dbReference type="RuleBase" id="RU362080"/>
    </source>
</evidence>
<organism evidence="3 4">
    <name type="scientific">Desulfobacula toluolica (strain DSM 7467 / Tol2)</name>
    <dbReference type="NCBI Taxonomy" id="651182"/>
    <lineage>
        <taxon>Bacteria</taxon>
        <taxon>Pseudomonadati</taxon>
        <taxon>Thermodesulfobacteriota</taxon>
        <taxon>Desulfobacteria</taxon>
        <taxon>Desulfobacterales</taxon>
        <taxon>Desulfobacteraceae</taxon>
        <taxon>Desulfobacula</taxon>
    </lineage>
</organism>
<comment type="function">
    <text evidence="2">Antitoxin component of a type II toxin-antitoxin (TA) system.</text>
</comment>
<dbReference type="HOGENOM" id="CLU_155837_2_0_7"/>
<dbReference type="OrthoDB" id="9802003at2"/>
<evidence type="ECO:0000256" key="1">
    <source>
        <dbReference type="ARBA" id="ARBA00009981"/>
    </source>
</evidence>
<dbReference type="Pfam" id="PF02604">
    <property type="entry name" value="PhdYeFM_antitox"/>
    <property type="match status" value="1"/>
</dbReference>
<dbReference type="InterPro" id="IPR036165">
    <property type="entry name" value="YefM-like_sf"/>
</dbReference>
<keyword evidence="4" id="KW-1185">Reference proteome</keyword>
<dbReference type="EMBL" id="FO203503">
    <property type="protein sequence ID" value="CCK78957.1"/>
    <property type="molecule type" value="Genomic_DNA"/>
</dbReference>
<dbReference type="Gene3D" id="3.40.1620.10">
    <property type="entry name" value="YefM-like domain"/>
    <property type="match status" value="1"/>
</dbReference>
<gene>
    <name evidence="3" type="ordered locus">TOL2_C07890</name>
</gene>
<dbReference type="InterPro" id="IPR006442">
    <property type="entry name" value="Antitoxin_Phd/YefM"/>
</dbReference>
<reference evidence="3 4" key="1">
    <citation type="journal article" date="2013" name="Environ. Microbiol.">
        <title>Complete genome, catabolic sub-proteomes and key-metabolites of Desulfobacula toluolica Tol2, a marine, aromatic compound-degrading, sulfate-reducing bacterium.</title>
        <authorList>
            <person name="Wohlbrand L."/>
            <person name="Jacob J.H."/>
            <person name="Kube M."/>
            <person name="Mussmann M."/>
            <person name="Jarling R."/>
            <person name="Beck A."/>
            <person name="Amann R."/>
            <person name="Wilkes H."/>
            <person name="Reinhardt R."/>
            <person name="Rabus R."/>
        </authorList>
    </citation>
    <scope>NUCLEOTIDE SEQUENCE [LARGE SCALE GENOMIC DNA]</scope>
    <source>
        <strain evidence="4">DSM 7467 / Tol2</strain>
    </source>
</reference>